<evidence type="ECO:0000256" key="1">
    <source>
        <dbReference type="SAM" id="SignalP"/>
    </source>
</evidence>
<sequence length="394" mass="45276">MMVKKIYRLLLLSGLALVCNNCVEEFDFGTQNFEDILVVDARITDELKFQKVALSRTFRLENEGPAPEIGASVSVTDDRQNVFQFSETTEGQYISNEAFAAESGVNYQLQITTLNGKSYASRAVTLPQPTPIDELYVERIINDDGEEGVGFFVDSFDPTGNAFFYRYEYEETYQIIPPFWFDLDIKVISRDPPEIDVVSREREERICYKNEFSNRIIINETTSLSENRVERFMVQFLASSDLKLRDRYSILVKQFVQTPEAHEFFDTLSNFSDLESLFSQLQPGFIVGNILSVENPNENVLGFFELTPISEKRVFVNRRDFFPESTKPDYPANCSFFEESEDEPLKVIDAVENRGLKLISVGAGFIYDQYTFTFKICSDCNVLGSNVRPDFWVD</sequence>
<evidence type="ECO:0008006" key="4">
    <source>
        <dbReference type="Google" id="ProtNLM"/>
    </source>
</evidence>
<organism evidence="2 3">
    <name type="scientific">Aquimarina spongiae</name>
    <dbReference type="NCBI Taxonomy" id="570521"/>
    <lineage>
        <taxon>Bacteria</taxon>
        <taxon>Pseudomonadati</taxon>
        <taxon>Bacteroidota</taxon>
        <taxon>Flavobacteriia</taxon>
        <taxon>Flavobacteriales</taxon>
        <taxon>Flavobacteriaceae</taxon>
        <taxon>Aquimarina</taxon>
    </lineage>
</organism>
<dbReference type="EMBL" id="FQYP01000005">
    <property type="protein sequence ID" value="SHJ06626.1"/>
    <property type="molecule type" value="Genomic_DNA"/>
</dbReference>
<gene>
    <name evidence="2" type="ORF">SAMN04488508_105151</name>
</gene>
<dbReference type="RefSeq" id="WP_084549510.1">
    <property type="nucleotide sequence ID" value="NZ_FQYP01000005.1"/>
</dbReference>
<accession>A0A1M6G9I8</accession>
<evidence type="ECO:0000313" key="3">
    <source>
        <dbReference type="Proteomes" id="UP000184432"/>
    </source>
</evidence>
<name>A0A1M6G9I8_9FLAO</name>
<dbReference type="Proteomes" id="UP000184432">
    <property type="component" value="Unassembled WGS sequence"/>
</dbReference>
<dbReference type="OrthoDB" id="1062680at2"/>
<keyword evidence="1" id="KW-0732">Signal</keyword>
<keyword evidence="3" id="KW-1185">Reference proteome</keyword>
<protein>
    <recommendedName>
        <fullName evidence="4">DUF4249 domain-containing protein</fullName>
    </recommendedName>
</protein>
<dbReference type="Pfam" id="PF14054">
    <property type="entry name" value="DUF4249"/>
    <property type="match status" value="1"/>
</dbReference>
<evidence type="ECO:0000313" key="2">
    <source>
        <dbReference type="EMBL" id="SHJ06626.1"/>
    </source>
</evidence>
<reference evidence="3" key="1">
    <citation type="submission" date="2016-11" db="EMBL/GenBank/DDBJ databases">
        <authorList>
            <person name="Varghese N."/>
            <person name="Submissions S."/>
        </authorList>
    </citation>
    <scope>NUCLEOTIDE SEQUENCE [LARGE SCALE GENOMIC DNA]</scope>
    <source>
        <strain evidence="3">DSM 22623</strain>
    </source>
</reference>
<dbReference type="STRING" id="570521.SAMN04488508_105151"/>
<feature type="signal peptide" evidence="1">
    <location>
        <begin position="1"/>
        <end position="24"/>
    </location>
</feature>
<feature type="chain" id="PRO_5012500251" description="DUF4249 domain-containing protein" evidence="1">
    <location>
        <begin position="25"/>
        <end position="394"/>
    </location>
</feature>
<dbReference type="AlphaFoldDB" id="A0A1M6G9I8"/>
<dbReference type="InterPro" id="IPR025345">
    <property type="entry name" value="DUF4249"/>
</dbReference>
<proteinExistence type="predicted"/>